<proteinExistence type="predicted"/>
<keyword evidence="1 2" id="KW-0732">Signal</keyword>
<dbReference type="InterPro" id="IPR019554">
    <property type="entry name" value="Soluble_ligand-bd"/>
</dbReference>
<evidence type="ECO:0000259" key="3">
    <source>
        <dbReference type="Pfam" id="PF02563"/>
    </source>
</evidence>
<feature type="signal peptide" evidence="2">
    <location>
        <begin position="1"/>
        <end position="20"/>
    </location>
</feature>
<feature type="domain" description="Soluble ligand binding" evidence="4">
    <location>
        <begin position="114"/>
        <end position="163"/>
    </location>
</feature>
<dbReference type="Proteomes" id="UP000030907">
    <property type="component" value="Chromosome"/>
</dbReference>
<organism evidence="5 6">
    <name type="scientific">Sphingopyxis fribergensis</name>
    <dbReference type="NCBI Taxonomy" id="1515612"/>
    <lineage>
        <taxon>Bacteria</taxon>
        <taxon>Pseudomonadati</taxon>
        <taxon>Pseudomonadota</taxon>
        <taxon>Alphaproteobacteria</taxon>
        <taxon>Sphingomonadales</taxon>
        <taxon>Sphingomonadaceae</taxon>
        <taxon>Sphingopyxis</taxon>
    </lineage>
</organism>
<dbReference type="InterPro" id="IPR003715">
    <property type="entry name" value="Poly_export_N"/>
</dbReference>
<name>A0A0A7PQ44_9SPHN</name>
<evidence type="ECO:0000256" key="1">
    <source>
        <dbReference type="ARBA" id="ARBA00022729"/>
    </source>
</evidence>
<sequence>MKFYVQIALAGALAALGGCAGQTPLAGSGAAPPPAEAFRLSSGDKIKVATYGEETLTGDFEISPAGTIAFPLIGEVKAAGLQTEELSKEIEAKLGDGYLLNPKVSIQVASFRPVYILGEVNKPGEYPYTQGLTIRGAVAKADGFTYRANEKRVFLKRAGEAGEQEYPMTADFAVLPGDTIRFGERYF</sequence>
<gene>
    <name evidence="5" type="ORF">SKP52_15980</name>
</gene>
<dbReference type="Gene3D" id="3.30.1950.10">
    <property type="entry name" value="wza like domain"/>
    <property type="match status" value="1"/>
</dbReference>
<evidence type="ECO:0000313" key="6">
    <source>
        <dbReference type="Proteomes" id="UP000030907"/>
    </source>
</evidence>
<dbReference type="InterPro" id="IPR049712">
    <property type="entry name" value="Poly_export"/>
</dbReference>
<feature type="domain" description="Polysaccharide export protein N-terminal" evidence="3">
    <location>
        <begin position="33"/>
        <end position="108"/>
    </location>
</feature>
<dbReference type="STRING" id="1515612.SKP52_15980"/>
<reference evidence="5 6" key="1">
    <citation type="journal article" date="2015" name="Int. J. Syst. Evol. Microbiol.">
        <title>Description of Sphingopyxis fribergensis sp. nov. - a soil bacterium with the ability to degrade styrene and phenylacetic acid.</title>
        <authorList>
            <person name="Oelschlagel M."/>
            <person name="Ruckert C."/>
            <person name="Kalinowski J."/>
            <person name="Schmidt G."/>
            <person name="Schlomann M."/>
            <person name="Tischler D."/>
        </authorList>
    </citation>
    <scope>NUCLEOTIDE SEQUENCE [LARGE SCALE GENOMIC DNA]</scope>
    <source>
        <strain evidence="5 6">Kp5.2</strain>
    </source>
</reference>
<dbReference type="KEGG" id="sphk:SKP52_15980"/>
<dbReference type="PANTHER" id="PTHR33619">
    <property type="entry name" value="POLYSACCHARIDE EXPORT PROTEIN GFCE-RELATED"/>
    <property type="match status" value="1"/>
</dbReference>
<keyword evidence="6" id="KW-1185">Reference proteome</keyword>
<dbReference type="Gene3D" id="3.10.560.10">
    <property type="entry name" value="Outer membrane lipoprotein wza domain like"/>
    <property type="match status" value="1"/>
</dbReference>
<dbReference type="OrthoDB" id="197007at2"/>
<dbReference type="PROSITE" id="PS51257">
    <property type="entry name" value="PROKAR_LIPOPROTEIN"/>
    <property type="match status" value="1"/>
</dbReference>
<evidence type="ECO:0000256" key="2">
    <source>
        <dbReference type="SAM" id="SignalP"/>
    </source>
</evidence>
<dbReference type="Pfam" id="PF10531">
    <property type="entry name" value="SLBB"/>
    <property type="match status" value="1"/>
</dbReference>
<protein>
    <submittedName>
        <fullName evidence="5">Polysaccharide export periplasmic protein</fullName>
    </submittedName>
</protein>
<dbReference type="AlphaFoldDB" id="A0A0A7PQ44"/>
<dbReference type="RefSeq" id="WP_039576295.1">
    <property type="nucleotide sequence ID" value="NZ_CP009122.1"/>
</dbReference>
<dbReference type="PANTHER" id="PTHR33619:SF3">
    <property type="entry name" value="POLYSACCHARIDE EXPORT PROTEIN GFCE-RELATED"/>
    <property type="match status" value="1"/>
</dbReference>
<dbReference type="GO" id="GO:0015159">
    <property type="term" value="F:polysaccharide transmembrane transporter activity"/>
    <property type="evidence" value="ECO:0007669"/>
    <property type="project" value="InterPro"/>
</dbReference>
<accession>A0A0A7PQ44</accession>
<dbReference type="HOGENOM" id="CLU_038343_5_1_5"/>
<dbReference type="EMBL" id="CP009122">
    <property type="protein sequence ID" value="AJA10072.1"/>
    <property type="molecule type" value="Genomic_DNA"/>
</dbReference>
<dbReference type="Pfam" id="PF02563">
    <property type="entry name" value="Poly_export"/>
    <property type="match status" value="1"/>
</dbReference>
<evidence type="ECO:0000259" key="4">
    <source>
        <dbReference type="Pfam" id="PF10531"/>
    </source>
</evidence>
<feature type="chain" id="PRO_5002044287" evidence="2">
    <location>
        <begin position="21"/>
        <end position="187"/>
    </location>
</feature>
<evidence type="ECO:0000313" key="5">
    <source>
        <dbReference type="EMBL" id="AJA10072.1"/>
    </source>
</evidence>